<proteinExistence type="inferred from homology"/>
<dbReference type="InterPro" id="IPR008978">
    <property type="entry name" value="HSP20-like_chaperone"/>
</dbReference>
<dbReference type="CDD" id="cd06464">
    <property type="entry name" value="ACD_sHsps-like"/>
    <property type="match status" value="1"/>
</dbReference>
<dbReference type="InterPro" id="IPR002068">
    <property type="entry name" value="A-crystallin/Hsp20_dom"/>
</dbReference>
<dbReference type="InterPro" id="IPR031107">
    <property type="entry name" value="Small_HSP"/>
</dbReference>
<dbReference type="AlphaFoldDB" id="A0A285ZVY5"/>
<evidence type="ECO:0000313" key="4">
    <source>
        <dbReference type="EMBL" id="SOD13786.1"/>
    </source>
</evidence>
<dbReference type="SUPFAM" id="SSF49764">
    <property type="entry name" value="HSP20-like chaperones"/>
    <property type="match status" value="1"/>
</dbReference>
<sequence>MTLVKFNSENNKKNAAVPSLNSVFDSIFNDTFFSDRMVTRVPATNISESTDHYHVELAAPGLKKEDFKLKLEGDVLSISVDQLNQDDAQDRTYAKKEYSYSSFVRSFTLPESVNADQIEAKYQDGVLCINIPKREEAKMVTRQIEIK</sequence>
<dbReference type="Proteomes" id="UP000219281">
    <property type="component" value="Unassembled WGS sequence"/>
</dbReference>
<keyword evidence="5" id="KW-1185">Reference proteome</keyword>
<reference evidence="5" key="1">
    <citation type="submission" date="2017-09" db="EMBL/GenBank/DDBJ databases">
        <authorList>
            <person name="Varghese N."/>
            <person name="Submissions S."/>
        </authorList>
    </citation>
    <scope>NUCLEOTIDE SEQUENCE [LARGE SCALE GENOMIC DNA]</scope>
    <source>
        <strain evidence="5">CGMCC 1.12803</strain>
    </source>
</reference>
<accession>A0A285ZVY5</accession>
<comment type="similarity">
    <text evidence="1 2">Belongs to the small heat shock protein (HSP20) family.</text>
</comment>
<dbReference type="PANTHER" id="PTHR11527">
    <property type="entry name" value="HEAT-SHOCK PROTEIN 20 FAMILY MEMBER"/>
    <property type="match status" value="1"/>
</dbReference>
<gene>
    <name evidence="4" type="ORF">SAMN06297358_1237</name>
</gene>
<dbReference type="PROSITE" id="PS01031">
    <property type="entry name" value="SHSP"/>
    <property type="match status" value="1"/>
</dbReference>
<feature type="domain" description="SHSP" evidence="3">
    <location>
        <begin position="34"/>
        <end position="147"/>
    </location>
</feature>
<dbReference type="EMBL" id="OCMT01000002">
    <property type="protein sequence ID" value="SOD13786.1"/>
    <property type="molecule type" value="Genomic_DNA"/>
</dbReference>
<protein>
    <submittedName>
        <fullName evidence="4">HSP20 family protein</fullName>
    </submittedName>
</protein>
<evidence type="ECO:0000313" key="5">
    <source>
        <dbReference type="Proteomes" id="UP000219281"/>
    </source>
</evidence>
<organism evidence="4 5">
    <name type="scientific">Pedobacter xixiisoli</name>
    <dbReference type="NCBI Taxonomy" id="1476464"/>
    <lineage>
        <taxon>Bacteria</taxon>
        <taxon>Pseudomonadati</taxon>
        <taxon>Bacteroidota</taxon>
        <taxon>Sphingobacteriia</taxon>
        <taxon>Sphingobacteriales</taxon>
        <taxon>Sphingobacteriaceae</taxon>
        <taxon>Pedobacter</taxon>
    </lineage>
</organism>
<evidence type="ECO:0000256" key="1">
    <source>
        <dbReference type="PROSITE-ProRule" id="PRU00285"/>
    </source>
</evidence>
<dbReference type="Gene3D" id="2.60.40.790">
    <property type="match status" value="1"/>
</dbReference>
<evidence type="ECO:0000256" key="2">
    <source>
        <dbReference type="RuleBase" id="RU003616"/>
    </source>
</evidence>
<evidence type="ECO:0000259" key="3">
    <source>
        <dbReference type="PROSITE" id="PS01031"/>
    </source>
</evidence>
<dbReference type="Pfam" id="PF00011">
    <property type="entry name" value="HSP20"/>
    <property type="match status" value="1"/>
</dbReference>
<name>A0A285ZVY5_9SPHI</name>
<dbReference type="OrthoDB" id="9814487at2"/>
<dbReference type="RefSeq" id="WP_097129993.1">
    <property type="nucleotide sequence ID" value="NZ_OCMT01000002.1"/>
</dbReference>